<evidence type="ECO:0000256" key="2">
    <source>
        <dbReference type="ARBA" id="ARBA00022692"/>
    </source>
</evidence>
<evidence type="ECO:0000313" key="8">
    <source>
        <dbReference type="Proteomes" id="UP001500466"/>
    </source>
</evidence>
<name>A0ABP9IBX9_9ACTN</name>
<feature type="transmembrane region" description="Helical" evidence="5">
    <location>
        <begin position="44"/>
        <end position="65"/>
    </location>
</feature>
<dbReference type="Pfam" id="PF06305">
    <property type="entry name" value="LapA_dom"/>
    <property type="match status" value="1"/>
</dbReference>
<keyword evidence="1" id="KW-1003">Cell membrane</keyword>
<evidence type="ECO:0000256" key="1">
    <source>
        <dbReference type="ARBA" id="ARBA00022475"/>
    </source>
</evidence>
<gene>
    <name evidence="7" type="ORF">GCM10023205_78340</name>
</gene>
<keyword evidence="3 5" id="KW-1133">Transmembrane helix</keyword>
<feature type="domain" description="Lipopolysaccharide assembly protein A" evidence="6">
    <location>
        <begin position="29"/>
        <end position="64"/>
    </location>
</feature>
<evidence type="ECO:0000256" key="3">
    <source>
        <dbReference type="ARBA" id="ARBA00022989"/>
    </source>
</evidence>
<evidence type="ECO:0000313" key="7">
    <source>
        <dbReference type="EMBL" id="GAA4993986.1"/>
    </source>
</evidence>
<evidence type="ECO:0000259" key="6">
    <source>
        <dbReference type="Pfam" id="PF06305"/>
    </source>
</evidence>
<dbReference type="InterPro" id="IPR010445">
    <property type="entry name" value="LapA_dom"/>
</dbReference>
<evidence type="ECO:0000256" key="4">
    <source>
        <dbReference type="ARBA" id="ARBA00023136"/>
    </source>
</evidence>
<dbReference type="EMBL" id="BAABHS010000051">
    <property type="protein sequence ID" value="GAA4993986.1"/>
    <property type="molecule type" value="Genomic_DNA"/>
</dbReference>
<evidence type="ECO:0000256" key="5">
    <source>
        <dbReference type="SAM" id="Phobius"/>
    </source>
</evidence>
<organism evidence="7 8">
    <name type="scientific">Yinghuangia aomiensis</name>
    <dbReference type="NCBI Taxonomy" id="676205"/>
    <lineage>
        <taxon>Bacteria</taxon>
        <taxon>Bacillati</taxon>
        <taxon>Actinomycetota</taxon>
        <taxon>Actinomycetes</taxon>
        <taxon>Kitasatosporales</taxon>
        <taxon>Streptomycetaceae</taxon>
        <taxon>Yinghuangia</taxon>
    </lineage>
</organism>
<reference evidence="8" key="1">
    <citation type="journal article" date="2019" name="Int. J. Syst. Evol. Microbiol.">
        <title>The Global Catalogue of Microorganisms (GCM) 10K type strain sequencing project: providing services to taxonomists for standard genome sequencing and annotation.</title>
        <authorList>
            <consortium name="The Broad Institute Genomics Platform"/>
            <consortium name="The Broad Institute Genome Sequencing Center for Infectious Disease"/>
            <person name="Wu L."/>
            <person name="Ma J."/>
        </authorList>
    </citation>
    <scope>NUCLEOTIDE SEQUENCE [LARGE SCALE GENOMIC DNA]</scope>
    <source>
        <strain evidence="8">JCM 17986</strain>
    </source>
</reference>
<keyword evidence="2 5" id="KW-0812">Transmembrane</keyword>
<comment type="caution">
    <text evidence="7">The sequence shown here is derived from an EMBL/GenBank/DDBJ whole genome shotgun (WGS) entry which is preliminary data.</text>
</comment>
<keyword evidence="8" id="KW-1185">Reference proteome</keyword>
<keyword evidence="4 5" id="KW-0472">Membrane</keyword>
<protein>
    <recommendedName>
        <fullName evidence="6">Lipopolysaccharide assembly protein A domain-containing protein</fullName>
    </recommendedName>
</protein>
<accession>A0ABP9IBX9</accession>
<dbReference type="Proteomes" id="UP001500466">
    <property type="component" value="Unassembled WGS sequence"/>
</dbReference>
<dbReference type="RefSeq" id="WP_345680648.1">
    <property type="nucleotide sequence ID" value="NZ_BAABHS010000051.1"/>
</dbReference>
<sequence length="70" mass="7666">MTVRGKDYRLRTLALAVLGVLAVWFVAANTASVEIRLWIPTVSLPLWLVLAVTLLVGVAIGLLIARRRAQ</sequence>
<proteinExistence type="predicted"/>